<dbReference type="PANTHER" id="PTHR46128:SF329">
    <property type="entry name" value="MITOCHONDRIAL GROUP I INTRON SPLICING FACTOR DMR1"/>
    <property type="match status" value="1"/>
</dbReference>
<dbReference type="InterPro" id="IPR050872">
    <property type="entry name" value="PPR_P_subfamily"/>
</dbReference>
<dbReference type="AlphaFoldDB" id="A0A2B7XRI1"/>
<dbReference type="Pfam" id="PF01535">
    <property type="entry name" value="PPR"/>
    <property type="match status" value="1"/>
</dbReference>
<dbReference type="EMBL" id="PDNA01000135">
    <property type="protein sequence ID" value="PGH11208.1"/>
    <property type="molecule type" value="Genomic_DNA"/>
</dbReference>
<keyword evidence="4" id="KW-1185">Reference proteome</keyword>
<organism evidence="3 4">
    <name type="scientific">Polytolypa hystricis (strain UAMH7299)</name>
    <dbReference type="NCBI Taxonomy" id="1447883"/>
    <lineage>
        <taxon>Eukaryota</taxon>
        <taxon>Fungi</taxon>
        <taxon>Dikarya</taxon>
        <taxon>Ascomycota</taxon>
        <taxon>Pezizomycotina</taxon>
        <taxon>Eurotiomycetes</taxon>
        <taxon>Eurotiomycetidae</taxon>
        <taxon>Onygenales</taxon>
        <taxon>Onygenales incertae sedis</taxon>
        <taxon>Polytolypa</taxon>
    </lineage>
</organism>
<dbReference type="InterPro" id="IPR002885">
    <property type="entry name" value="PPR_rpt"/>
</dbReference>
<sequence length="803" mass="90158">MRSHLTQGVFRAIVENRPYSHPRCRRHLALLLSRGTPGCRVQIAQRRSFFGFPGFQRTGNEKDGIKQEVSMDLAASRMAELVYSQQQRSRPPAPFVLAQAFMGYIQNRLEQPGILTQHQARLLWRTFEHLIAEHPYEEASGSVRLFLEISNLEDTLTCLSESEFDRGAQKVVSQLASSVFRQIRNRLKETEADAADHAPSVPAVSSYIKVLCSSGSSAEAMSVIESFRNSSLKQAGLLPWIDVIQGFAAEGTDEAATMVLEKMAQLGIKLHPRAHEEIAAALTQKHHIGVAKKIYESMIENGLQPTVAATAATINVALRNSMVEWARQIFNTLPPYPTPETRDIILLFEAVEGYGTEHIINKLESLVSTNPKVNSGLTIATVNQLMEYADEIARYDLVEEYASMATRLGLYPDSQTHLLLANSRLQAGDVVGAVRLFQDLGPEVVEHMDIGLANRLISELCNADNADFNYDSVLYLVDRIIEANGRFEAETLAALCSKLLYRHDLEGISQLLRPILGSYSSDEVSIMRKRFIEYILDITESAENVWESYELLNLAFPDTSVQTRTRIMKAFFDRARSDLACLVFGHMRQKQNAFRRPTAHTYAACLHGIAQNADADSLHLVHNMLKLDLEVGLSTQVFNALMLAYSACGMPEQAMEFFRDILHSEEGPSELTLVIFFRVCETHHNGIQEAVKMMEKLKSLDVNVDSKIYNAYIGVLGAHCEVERAVEAIRDMESQIGEGPSKITFGILYNTIPMEHWQDEAEKWARETFPEVWAELEETGSDADEYGLRAFKIERSIPCEEEV</sequence>
<accession>A0A2B7XRI1</accession>
<evidence type="ECO:0000313" key="3">
    <source>
        <dbReference type="EMBL" id="PGH11208.1"/>
    </source>
</evidence>
<evidence type="ECO:0000313" key="4">
    <source>
        <dbReference type="Proteomes" id="UP000224634"/>
    </source>
</evidence>
<comment type="similarity">
    <text evidence="1">Belongs to the PPR family. P subfamily.</text>
</comment>
<reference evidence="3 4" key="1">
    <citation type="submission" date="2017-10" db="EMBL/GenBank/DDBJ databases">
        <title>Comparative genomics in systemic dimorphic fungi from Ajellomycetaceae.</title>
        <authorList>
            <person name="Munoz J.F."/>
            <person name="Mcewen J.G."/>
            <person name="Clay O.K."/>
            <person name="Cuomo C.A."/>
        </authorList>
    </citation>
    <scope>NUCLEOTIDE SEQUENCE [LARGE SCALE GENOMIC DNA]</scope>
    <source>
        <strain evidence="3 4">UAMH7299</strain>
    </source>
</reference>
<evidence type="ECO:0000256" key="1">
    <source>
        <dbReference type="ARBA" id="ARBA00007626"/>
    </source>
</evidence>
<protein>
    <recommendedName>
        <fullName evidence="5">Pentatricopeptide repeat domain-containing protein</fullName>
    </recommendedName>
</protein>
<dbReference type="InterPro" id="IPR011990">
    <property type="entry name" value="TPR-like_helical_dom_sf"/>
</dbReference>
<proteinExistence type="inferred from homology"/>
<dbReference type="Gene3D" id="1.25.40.10">
    <property type="entry name" value="Tetratricopeptide repeat domain"/>
    <property type="match status" value="3"/>
</dbReference>
<feature type="repeat" description="PPR" evidence="2">
    <location>
        <begin position="634"/>
        <end position="668"/>
    </location>
</feature>
<comment type="caution">
    <text evidence="3">The sequence shown here is derived from an EMBL/GenBank/DDBJ whole genome shotgun (WGS) entry which is preliminary data.</text>
</comment>
<dbReference type="OrthoDB" id="185373at2759"/>
<evidence type="ECO:0008006" key="5">
    <source>
        <dbReference type="Google" id="ProtNLM"/>
    </source>
</evidence>
<dbReference type="STRING" id="1447883.A0A2B7XRI1"/>
<dbReference type="PANTHER" id="PTHR46128">
    <property type="entry name" value="MITOCHONDRIAL GROUP I INTRON SPLICING FACTOR CCM1"/>
    <property type="match status" value="1"/>
</dbReference>
<dbReference type="PROSITE" id="PS51375">
    <property type="entry name" value="PPR"/>
    <property type="match status" value="1"/>
</dbReference>
<dbReference type="Proteomes" id="UP000224634">
    <property type="component" value="Unassembled WGS sequence"/>
</dbReference>
<gene>
    <name evidence="3" type="ORF">AJ80_07213</name>
</gene>
<name>A0A2B7XRI1_POLH7</name>
<evidence type="ECO:0000256" key="2">
    <source>
        <dbReference type="PROSITE-ProRule" id="PRU00708"/>
    </source>
</evidence>